<evidence type="ECO:0008006" key="4">
    <source>
        <dbReference type="Google" id="ProtNLM"/>
    </source>
</evidence>
<feature type="region of interest" description="Disordered" evidence="1">
    <location>
        <begin position="1"/>
        <end position="124"/>
    </location>
</feature>
<feature type="compositionally biased region" description="Polar residues" evidence="1">
    <location>
        <begin position="32"/>
        <end position="56"/>
    </location>
</feature>
<evidence type="ECO:0000313" key="3">
    <source>
        <dbReference type="Proteomes" id="UP000008783"/>
    </source>
</evidence>
<reference key="1">
    <citation type="submission" date="2007-01" db="EMBL/GenBank/DDBJ databases">
        <title>The Genome Sequence of Puccinia graminis f. sp. tritici Strain CRL 75-36-700-3.</title>
        <authorList>
            <consortium name="The Broad Institute Genome Sequencing Platform"/>
            <person name="Birren B."/>
            <person name="Lander E."/>
            <person name="Galagan J."/>
            <person name="Nusbaum C."/>
            <person name="Devon K."/>
            <person name="Cuomo C."/>
            <person name="Jaffe D."/>
            <person name="Butler J."/>
            <person name="Alvarez P."/>
            <person name="Gnerre S."/>
            <person name="Grabherr M."/>
            <person name="Mauceli E."/>
            <person name="Brockman W."/>
            <person name="Young S."/>
            <person name="LaButti K."/>
            <person name="Sykes S."/>
            <person name="DeCaprio D."/>
            <person name="Crawford M."/>
            <person name="Koehrsen M."/>
            <person name="Engels R."/>
            <person name="Montgomery P."/>
            <person name="Pearson M."/>
            <person name="Howarth C."/>
            <person name="Larson L."/>
            <person name="White J."/>
            <person name="Zeng Q."/>
            <person name="Kodira C."/>
            <person name="Yandava C."/>
            <person name="Alvarado L."/>
            <person name="O'Leary S."/>
            <person name="Szabo L."/>
            <person name="Dean R."/>
            <person name="Schein J."/>
        </authorList>
    </citation>
    <scope>NUCLEOTIDE SEQUENCE</scope>
    <source>
        <strain>CRL 75-36-700-3</strain>
    </source>
</reference>
<feature type="compositionally biased region" description="Basic and acidic residues" evidence="1">
    <location>
        <begin position="806"/>
        <end position="818"/>
    </location>
</feature>
<feature type="compositionally biased region" description="Acidic residues" evidence="1">
    <location>
        <begin position="784"/>
        <end position="805"/>
    </location>
</feature>
<sequence length="833" mass="90162">MAPSSPDRPSFSEDEDEESFNLATLGAPTPAQPTNKGLTSTHEPQTPSNTQTSPAANNTTTTTTNNNNGTNTNTNTTTNNNTTTTTKKKKAPKVVVSEGQEVTDGGALPTGRVAPISSTPGGGKEVRLSALQALEKRYQDAKATLAALLSEATETLGAPPSLEGNLFAKMDEALDLRLESWKVKIEEGVTTKSEVVVLDDDVVEVTKSKKRPRASDNASLPTFSKKQKSAGAGTQGEKSAPPPASSKKGKGKEQESLFTDDEEDRYEDDVDVDGDGNGDGAAAGDKGKGGAEKEKEKEKEVEDNSVIKKGHFLSALVLCRYSLPGGVKEIYTQSLGALEPKQAAQNAGKTALEFGTLASPILFRFLNWIPSAVGHFQVNKHELASRMNSQLMGAPRKKPFFELIRSAPGLIQVSYPDPFWNKALIDFDKIQTASKENPKDPVGGWTAVLNLICRAEGDNTLGYTTHASRKSLISAAFNRVSQLTRDSVAAISVNIKPPKEDPKAPKTDLDGLRSAGKFLHNRIEALGGSTPSSGKKGQVKASEEGIAFLQKRIFEMLLGIALCIECNELFKKEKEYERLPGLTQEEIKAKKADLQSVAVFRAGPGTLSAVDWSIARKEAYAALSIFLTFGVAGWFSSFTNHRKYNLADCYGLLTLCDQRVEQLKKIPADGIETTHPLVSGGWKYLNGFLLAVLNASKIPTADSAQWRLMSKKWAETLTPAQIGELVLADVFAEVAQPAYSVSLTGKYAVHPVIDAGTEKNKDGVLQILKKTMPFLLKGSHGLGDDEEDEDEEEEGEEEEDEEEEGREERAEHKQRAQEAVKLFIQDEAECSDD</sequence>
<evidence type="ECO:0000256" key="1">
    <source>
        <dbReference type="SAM" id="MobiDB-lite"/>
    </source>
</evidence>
<evidence type="ECO:0000313" key="2">
    <source>
        <dbReference type="EMBL" id="EFP77015.1"/>
    </source>
</evidence>
<dbReference type="EMBL" id="DS178266">
    <property type="protein sequence ID" value="EFP77015.1"/>
    <property type="molecule type" value="Genomic_DNA"/>
</dbReference>
<dbReference type="VEuPathDB" id="FungiDB:PGTG_02476"/>
<dbReference type="InParanoid" id="E3JY90"/>
<feature type="compositionally biased region" description="Low complexity" evidence="1">
    <location>
        <begin position="57"/>
        <end position="85"/>
    </location>
</feature>
<feature type="compositionally biased region" description="Acidic residues" evidence="1">
    <location>
        <begin position="258"/>
        <end position="276"/>
    </location>
</feature>
<feature type="region of interest" description="Disordered" evidence="1">
    <location>
        <begin position="197"/>
        <end position="303"/>
    </location>
</feature>
<dbReference type="OrthoDB" id="10432091at2759"/>
<keyword evidence="3" id="KW-1185">Reference proteome</keyword>
<dbReference type="Proteomes" id="UP000008783">
    <property type="component" value="Unassembled WGS sequence"/>
</dbReference>
<dbReference type="AlphaFoldDB" id="E3JY90"/>
<accession>E3JY90</accession>
<feature type="region of interest" description="Disordered" evidence="1">
    <location>
        <begin position="777"/>
        <end position="818"/>
    </location>
</feature>
<dbReference type="RefSeq" id="XP_003321434.1">
    <property type="nucleotide sequence ID" value="XM_003321386.1"/>
</dbReference>
<dbReference type="KEGG" id="pgr:PGTG_02476"/>
<reference evidence="3" key="2">
    <citation type="journal article" date="2011" name="Proc. Natl. Acad. Sci. U.S.A.">
        <title>Obligate biotrophy features unraveled by the genomic analysis of rust fungi.</title>
        <authorList>
            <person name="Duplessis S."/>
            <person name="Cuomo C.A."/>
            <person name="Lin Y.-C."/>
            <person name="Aerts A."/>
            <person name="Tisserant E."/>
            <person name="Veneault-Fourrey C."/>
            <person name="Joly D.L."/>
            <person name="Hacquard S."/>
            <person name="Amselem J."/>
            <person name="Cantarel B.L."/>
            <person name="Chiu R."/>
            <person name="Coutinho P.M."/>
            <person name="Feau N."/>
            <person name="Field M."/>
            <person name="Frey P."/>
            <person name="Gelhaye E."/>
            <person name="Goldberg J."/>
            <person name="Grabherr M.G."/>
            <person name="Kodira C.D."/>
            <person name="Kohler A."/>
            <person name="Kuees U."/>
            <person name="Lindquist E.A."/>
            <person name="Lucas S.M."/>
            <person name="Mago R."/>
            <person name="Mauceli E."/>
            <person name="Morin E."/>
            <person name="Murat C."/>
            <person name="Pangilinan J.L."/>
            <person name="Park R."/>
            <person name="Pearson M."/>
            <person name="Quesneville H."/>
            <person name="Rouhier N."/>
            <person name="Sakthikumar S."/>
            <person name="Salamov A.A."/>
            <person name="Schmutz J."/>
            <person name="Selles B."/>
            <person name="Shapiro H."/>
            <person name="Tanguay P."/>
            <person name="Tuskan G.A."/>
            <person name="Henrissat B."/>
            <person name="Van de Peer Y."/>
            <person name="Rouze P."/>
            <person name="Ellis J.G."/>
            <person name="Dodds P.N."/>
            <person name="Schein J.E."/>
            <person name="Zhong S."/>
            <person name="Hamelin R.C."/>
            <person name="Grigoriev I.V."/>
            <person name="Szabo L.J."/>
            <person name="Martin F."/>
        </authorList>
    </citation>
    <scope>NUCLEOTIDE SEQUENCE [LARGE SCALE GENOMIC DNA]</scope>
    <source>
        <strain evidence="3">CRL 75-36-700-3 / race SCCL</strain>
    </source>
</reference>
<feature type="compositionally biased region" description="Basic and acidic residues" evidence="1">
    <location>
        <begin position="285"/>
        <end position="303"/>
    </location>
</feature>
<name>E3JY90_PUCGT</name>
<dbReference type="HOGENOM" id="CLU_340435_0_0_1"/>
<organism evidence="2 3">
    <name type="scientific">Puccinia graminis f. sp. tritici (strain CRL 75-36-700-3 / race SCCL)</name>
    <name type="common">Black stem rust fungus</name>
    <dbReference type="NCBI Taxonomy" id="418459"/>
    <lineage>
        <taxon>Eukaryota</taxon>
        <taxon>Fungi</taxon>
        <taxon>Dikarya</taxon>
        <taxon>Basidiomycota</taxon>
        <taxon>Pucciniomycotina</taxon>
        <taxon>Pucciniomycetes</taxon>
        <taxon>Pucciniales</taxon>
        <taxon>Pucciniaceae</taxon>
        <taxon>Puccinia</taxon>
    </lineage>
</organism>
<dbReference type="GeneID" id="10529362"/>
<gene>
    <name evidence="2" type="ORF">PGTG_02476</name>
</gene>
<protein>
    <recommendedName>
        <fullName evidence="4">Golgi to ER traffic-protein</fullName>
    </recommendedName>
</protein>
<proteinExistence type="predicted"/>